<feature type="domain" description="SH3" evidence="5">
    <location>
        <begin position="276"/>
        <end position="335"/>
    </location>
</feature>
<keyword evidence="7" id="KW-1185">Reference proteome</keyword>
<evidence type="ECO:0000259" key="5">
    <source>
        <dbReference type="PROSITE" id="PS50002"/>
    </source>
</evidence>
<keyword evidence="1 3" id="KW-0728">SH3 domain</keyword>
<dbReference type="SMART" id="SM00326">
    <property type="entry name" value="SH3"/>
    <property type="match status" value="4"/>
</dbReference>
<dbReference type="Pfam" id="PF00018">
    <property type="entry name" value="SH3_1"/>
    <property type="match status" value="2"/>
</dbReference>
<evidence type="ECO:0000313" key="6">
    <source>
        <dbReference type="EMBL" id="CAC5424382.1"/>
    </source>
</evidence>
<dbReference type="InterPro" id="IPR001452">
    <property type="entry name" value="SH3_domain"/>
</dbReference>
<dbReference type="PRINTS" id="PR00499">
    <property type="entry name" value="P67PHOX"/>
</dbReference>
<accession>A0A6J8EXB3</accession>
<dbReference type="GO" id="GO:0016176">
    <property type="term" value="F:superoxide-generating NADPH oxidase activator activity"/>
    <property type="evidence" value="ECO:0007669"/>
    <property type="project" value="TreeGrafter"/>
</dbReference>
<evidence type="ECO:0000256" key="1">
    <source>
        <dbReference type="ARBA" id="ARBA00022443"/>
    </source>
</evidence>
<organism evidence="6 7">
    <name type="scientific">Mytilus coruscus</name>
    <name type="common">Sea mussel</name>
    <dbReference type="NCBI Taxonomy" id="42192"/>
    <lineage>
        <taxon>Eukaryota</taxon>
        <taxon>Metazoa</taxon>
        <taxon>Spiralia</taxon>
        <taxon>Lophotrochozoa</taxon>
        <taxon>Mollusca</taxon>
        <taxon>Bivalvia</taxon>
        <taxon>Autobranchia</taxon>
        <taxon>Pteriomorphia</taxon>
        <taxon>Mytilida</taxon>
        <taxon>Mytiloidea</taxon>
        <taxon>Mytilidae</taxon>
        <taxon>Mytilinae</taxon>
        <taxon>Mytilus</taxon>
    </lineage>
</organism>
<name>A0A6J8EXB3_MYTCO</name>
<feature type="compositionally biased region" description="Polar residues" evidence="4">
    <location>
        <begin position="28"/>
        <end position="43"/>
    </location>
</feature>
<feature type="region of interest" description="Disordered" evidence="4">
    <location>
        <begin position="28"/>
        <end position="74"/>
    </location>
</feature>
<gene>
    <name evidence="6" type="ORF">MCOR_56300</name>
</gene>
<dbReference type="PANTHER" id="PTHR15706">
    <property type="entry name" value="SH3 MULTIPLE DOMAIN"/>
    <property type="match status" value="1"/>
</dbReference>
<dbReference type="InterPro" id="IPR036028">
    <property type="entry name" value="SH3-like_dom_sf"/>
</dbReference>
<sequence>MLTALTVCQGHRQSRIRASESVQSFPAYSQVTNDHNGNSSTSVYEGRRPLPQTPSEQRTMLPPLPPRGNATYMQTRSCDNRSSIEENNTCNYSFIKDDSSDDDEMYYNITVDNIGISVHSAEYKSRKDEEDTYINYDEASQDKGTPTSTQSVIAVRSYSAKYNNELGFEKGTTINVVAKVSDRWLIGEIQDKRGVFPSEYTKQYTDAFSSHKAEIEVTEVKTAKTLAPFAVIAIRSYTAKHQNEISFEQEDKFDVIGFESDRWLIGKIEQEMAAQDLPYNVIAIQPYQAKQENEISFSKDAKFDVVAKISELWLIGDINGKRGLFPSNCVKKCNFSMPKRISEADGKEIIERKSASQLAFSVIAIKSYQAETNDELTFSKDQKISVLRQETEQWLVGEINVVRGLIPSECVTRVNLY</sequence>
<dbReference type="PANTHER" id="PTHR15706:SF2">
    <property type="entry name" value="SH3 AND PX DOMAIN-CONTAINING PROTEIN 2A"/>
    <property type="match status" value="1"/>
</dbReference>
<dbReference type="OrthoDB" id="2159336at2759"/>
<keyword evidence="2" id="KW-0677">Repeat</keyword>
<dbReference type="EMBL" id="CACVKT020010008">
    <property type="protein sequence ID" value="CAC5424382.1"/>
    <property type="molecule type" value="Genomic_DNA"/>
</dbReference>
<dbReference type="GO" id="GO:0005737">
    <property type="term" value="C:cytoplasm"/>
    <property type="evidence" value="ECO:0007669"/>
    <property type="project" value="TreeGrafter"/>
</dbReference>
<evidence type="ECO:0000256" key="4">
    <source>
        <dbReference type="SAM" id="MobiDB-lite"/>
    </source>
</evidence>
<proteinExistence type="predicted"/>
<dbReference type="SUPFAM" id="SSF50044">
    <property type="entry name" value="SH3-domain"/>
    <property type="match status" value="4"/>
</dbReference>
<evidence type="ECO:0000256" key="2">
    <source>
        <dbReference type="ARBA" id="ARBA00022737"/>
    </source>
</evidence>
<evidence type="ECO:0000313" key="7">
    <source>
        <dbReference type="Proteomes" id="UP000507470"/>
    </source>
</evidence>
<dbReference type="Proteomes" id="UP000507470">
    <property type="component" value="Unassembled WGS sequence"/>
</dbReference>
<dbReference type="InterPro" id="IPR051228">
    <property type="entry name" value="NADPH_Oxidase/PX-Domain"/>
</dbReference>
<feature type="domain" description="SH3" evidence="5">
    <location>
        <begin position="147"/>
        <end position="206"/>
    </location>
</feature>
<dbReference type="GO" id="GO:0042554">
    <property type="term" value="P:superoxide anion generation"/>
    <property type="evidence" value="ECO:0007669"/>
    <property type="project" value="TreeGrafter"/>
</dbReference>
<dbReference type="CDD" id="cd00174">
    <property type="entry name" value="SH3"/>
    <property type="match status" value="1"/>
</dbReference>
<feature type="domain" description="SH3" evidence="5">
    <location>
        <begin position="357"/>
        <end position="416"/>
    </location>
</feature>
<evidence type="ECO:0000256" key="3">
    <source>
        <dbReference type="PROSITE-ProRule" id="PRU00192"/>
    </source>
</evidence>
<reference evidence="6 7" key="1">
    <citation type="submission" date="2020-06" db="EMBL/GenBank/DDBJ databases">
        <authorList>
            <person name="Li R."/>
            <person name="Bekaert M."/>
        </authorList>
    </citation>
    <scope>NUCLEOTIDE SEQUENCE [LARGE SCALE GENOMIC DNA]</scope>
    <source>
        <strain evidence="7">wild</strain>
    </source>
</reference>
<dbReference type="AlphaFoldDB" id="A0A6J8EXB3"/>
<protein>
    <submittedName>
        <fullName evidence="6">ITSN</fullName>
    </submittedName>
</protein>
<dbReference type="Gene3D" id="2.30.30.40">
    <property type="entry name" value="SH3 Domains"/>
    <property type="match status" value="4"/>
</dbReference>
<dbReference type="Pfam" id="PF07653">
    <property type="entry name" value="SH3_2"/>
    <property type="match status" value="1"/>
</dbReference>
<dbReference type="PROSITE" id="PS50002">
    <property type="entry name" value="SH3"/>
    <property type="match status" value="3"/>
</dbReference>